<reference evidence="1" key="1">
    <citation type="submission" date="2024-03" db="EMBL/GenBank/DDBJ databases">
        <title>WGS assembly of Saponaria officinalis var. Norfolk2.</title>
        <authorList>
            <person name="Jenkins J."/>
            <person name="Shu S."/>
            <person name="Grimwood J."/>
            <person name="Barry K."/>
            <person name="Goodstein D."/>
            <person name="Schmutz J."/>
            <person name="Leebens-Mack J."/>
            <person name="Osbourn A."/>
        </authorList>
    </citation>
    <scope>NUCLEOTIDE SEQUENCE [LARGE SCALE GENOMIC DNA]</scope>
    <source>
        <strain evidence="1">JIC</strain>
    </source>
</reference>
<name>A0AAW1LPD4_SAPOF</name>
<keyword evidence="2" id="KW-1185">Reference proteome</keyword>
<comment type="caution">
    <text evidence="1">The sequence shown here is derived from an EMBL/GenBank/DDBJ whole genome shotgun (WGS) entry which is preliminary data.</text>
</comment>
<evidence type="ECO:0000313" key="2">
    <source>
        <dbReference type="Proteomes" id="UP001443914"/>
    </source>
</evidence>
<sequence>MQHNCCITSSFIRIQPGHGMSHMKYIAWEIWMTTLHSITKAALSVISLCWQSLCRFLKLTVSPKYMSHERYQDATSDCDTLLKPDTTVSAVCSSSRAKQETLALSSFPGSITVQSAHMLVQRSQKAQVTALMHLYFCNA</sequence>
<dbReference type="EMBL" id="JBDFQZ010000004">
    <property type="protein sequence ID" value="KAK9735982.1"/>
    <property type="molecule type" value="Genomic_DNA"/>
</dbReference>
<protein>
    <submittedName>
        <fullName evidence="1">Uncharacterized protein</fullName>
    </submittedName>
</protein>
<evidence type="ECO:0000313" key="1">
    <source>
        <dbReference type="EMBL" id="KAK9735982.1"/>
    </source>
</evidence>
<dbReference type="AlphaFoldDB" id="A0AAW1LPD4"/>
<dbReference type="Proteomes" id="UP001443914">
    <property type="component" value="Unassembled WGS sequence"/>
</dbReference>
<gene>
    <name evidence="1" type="ORF">RND81_04G243000</name>
</gene>
<organism evidence="1 2">
    <name type="scientific">Saponaria officinalis</name>
    <name type="common">Common soapwort</name>
    <name type="synonym">Lychnis saponaria</name>
    <dbReference type="NCBI Taxonomy" id="3572"/>
    <lineage>
        <taxon>Eukaryota</taxon>
        <taxon>Viridiplantae</taxon>
        <taxon>Streptophyta</taxon>
        <taxon>Embryophyta</taxon>
        <taxon>Tracheophyta</taxon>
        <taxon>Spermatophyta</taxon>
        <taxon>Magnoliopsida</taxon>
        <taxon>eudicotyledons</taxon>
        <taxon>Gunneridae</taxon>
        <taxon>Pentapetalae</taxon>
        <taxon>Caryophyllales</taxon>
        <taxon>Caryophyllaceae</taxon>
        <taxon>Caryophylleae</taxon>
        <taxon>Saponaria</taxon>
    </lineage>
</organism>
<accession>A0AAW1LPD4</accession>
<proteinExistence type="predicted"/>